<keyword evidence="1" id="KW-1133">Transmembrane helix</keyword>
<feature type="transmembrane region" description="Helical" evidence="1">
    <location>
        <begin position="186"/>
        <end position="205"/>
    </location>
</feature>
<comment type="caution">
    <text evidence="2">The sequence shown here is derived from an EMBL/GenBank/DDBJ whole genome shotgun (WGS) entry which is preliminary data.</text>
</comment>
<proteinExistence type="predicted"/>
<evidence type="ECO:0000313" key="3">
    <source>
        <dbReference type="Proteomes" id="UP000772434"/>
    </source>
</evidence>
<evidence type="ECO:0000313" key="2">
    <source>
        <dbReference type="EMBL" id="KAF9077203.1"/>
    </source>
</evidence>
<dbReference type="Proteomes" id="UP000772434">
    <property type="component" value="Unassembled WGS sequence"/>
</dbReference>
<gene>
    <name evidence="2" type="ORF">BDP27DRAFT_1357335</name>
</gene>
<dbReference type="EMBL" id="JADNRY010000004">
    <property type="protein sequence ID" value="KAF9077203.1"/>
    <property type="molecule type" value="Genomic_DNA"/>
</dbReference>
<accession>A0A9P5Q9L0</accession>
<feature type="transmembrane region" description="Helical" evidence="1">
    <location>
        <begin position="112"/>
        <end position="134"/>
    </location>
</feature>
<protein>
    <submittedName>
        <fullName evidence="2">Uncharacterized protein</fullName>
    </submittedName>
</protein>
<name>A0A9P5Q9L0_9AGAR</name>
<dbReference type="AlphaFoldDB" id="A0A9P5Q9L0"/>
<organism evidence="2 3">
    <name type="scientific">Rhodocollybia butyracea</name>
    <dbReference type="NCBI Taxonomy" id="206335"/>
    <lineage>
        <taxon>Eukaryota</taxon>
        <taxon>Fungi</taxon>
        <taxon>Dikarya</taxon>
        <taxon>Basidiomycota</taxon>
        <taxon>Agaricomycotina</taxon>
        <taxon>Agaricomycetes</taxon>
        <taxon>Agaricomycetidae</taxon>
        <taxon>Agaricales</taxon>
        <taxon>Marasmiineae</taxon>
        <taxon>Omphalotaceae</taxon>
        <taxon>Rhodocollybia</taxon>
    </lineage>
</organism>
<keyword evidence="1" id="KW-0812">Transmembrane</keyword>
<evidence type="ECO:0000256" key="1">
    <source>
        <dbReference type="SAM" id="Phobius"/>
    </source>
</evidence>
<keyword evidence="3" id="KW-1185">Reference proteome</keyword>
<keyword evidence="1" id="KW-0472">Membrane</keyword>
<sequence>MYRPRGSISYHGKWILVLFEGSTFLTCIGNFEVDFPQAQLNDISRFNSPSQWRKMTRINGKKLSSLPSADKRRVAKSMRVKPVLNKHGKSKAPHSVSLCDKWILVHFEESTFLAAALGSISFYHGISILFFIGFCSLKHTIALSGNPVSDSSLPSWATRAPPNATHYEQLFFPAVFPKWIRRLSHISFMFIGGGGWLLFTWKQIIGYEDTTKVQ</sequence>
<reference evidence="2" key="1">
    <citation type="submission" date="2020-11" db="EMBL/GenBank/DDBJ databases">
        <authorList>
            <consortium name="DOE Joint Genome Institute"/>
            <person name="Ahrendt S."/>
            <person name="Riley R."/>
            <person name="Andreopoulos W."/>
            <person name="Labutti K."/>
            <person name="Pangilinan J."/>
            <person name="Ruiz-Duenas F.J."/>
            <person name="Barrasa J.M."/>
            <person name="Sanchez-Garcia M."/>
            <person name="Camarero S."/>
            <person name="Miyauchi S."/>
            <person name="Serrano A."/>
            <person name="Linde D."/>
            <person name="Babiker R."/>
            <person name="Drula E."/>
            <person name="Ayuso-Fernandez I."/>
            <person name="Pacheco R."/>
            <person name="Padilla G."/>
            <person name="Ferreira P."/>
            <person name="Barriuso J."/>
            <person name="Kellner H."/>
            <person name="Castanera R."/>
            <person name="Alfaro M."/>
            <person name="Ramirez L."/>
            <person name="Pisabarro A.G."/>
            <person name="Kuo A."/>
            <person name="Tritt A."/>
            <person name="Lipzen A."/>
            <person name="He G."/>
            <person name="Yan M."/>
            <person name="Ng V."/>
            <person name="Cullen D."/>
            <person name="Martin F."/>
            <person name="Rosso M.-N."/>
            <person name="Henrissat B."/>
            <person name="Hibbett D."/>
            <person name="Martinez A.T."/>
            <person name="Grigoriev I.V."/>
        </authorList>
    </citation>
    <scope>NUCLEOTIDE SEQUENCE</scope>
    <source>
        <strain evidence="2">AH 40177</strain>
    </source>
</reference>